<feature type="domain" description="DUF8004" evidence="1">
    <location>
        <begin position="158"/>
        <end position="217"/>
    </location>
</feature>
<dbReference type="Proteomes" id="UP000077069">
    <property type="component" value="Unassembled WGS sequence"/>
</dbReference>
<dbReference type="InterPro" id="IPR058317">
    <property type="entry name" value="DUF8004"/>
</dbReference>
<dbReference type="PANTHER" id="PTHR39601">
    <property type="entry name" value="CHORIOGENIN HMINOR"/>
    <property type="match status" value="1"/>
</dbReference>
<dbReference type="STRING" id="1460663.A0A177CJ56"/>
<name>A0A177CJ56_9PLEO</name>
<proteinExistence type="predicted"/>
<gene>
    <name evidence="2" type="ORF">CC84DRAFT_1088121</name>
</gene>
<reference evidence="2 3" key="1">
    <citation type="submission" date="2016-05" db="EMBL/GenBank/DDBJ databases">
        <title>Comparative analysis of secretome profiles of manganese(II)-oxidizing ascomycete fungi.</title>
        <authorList>
            <consortium name="DOE Joint Genome Institute"/>
            <person name="Zeiner C.A."/>
            <person name="Purvine S.O."/>
            <person name="Zink E.M."/>
            <person name="Wu S."/>
            <person name="Pasa-Tolic L."/>
            <person name="Chaput D.L."/>
            <person name="Haridas S."/>
            <person name="Grigoriev I.V."/>
            <person name="Santelli C.M."/>
            <person name="Hansel C.M."/>
        </authorList>
    </citation>
    <scope>NUCLEOTIDE SEQUENCE [LARGE SCALE GENOMIC DNA]</scope>
    <source>
        <strain evidence="2 3">AP3s5-JAC2a</strain>
    </source>
</reference>
<keyword evidence="3" id="KW-1185">Reference proteome</keyword>
<dbReference type="RefSeq" id="XP_018037215.1">
    <property type="nucleotide sequence ID" value="XM_018174239.1"/>
</dbReference>
<dbReference type="GeneID" id="28757725"/>
<protein>
    <recommendedName>
        <fullName evidence="1">DUF8004 domain-containing protein</fullName>
    </recommendedName>
</protein>
<dbReference type="EMBL" id="KV441551">
    <property type="protein sequence ID" value="OAG06850.1"/>
    <property type="molecule type" value="Genomic_DNA"/>
</dbReference>
<dbReference type="Pfam" id="PF26013">
    <property type="entry name" value="DUF8004"/>
    <property type="match status" value="1"/>
</dbReference>
<dbReference type="OrthoDB" id="4114825at2759"/>
<evidence type="ECO:0000313" key="2">
    <source>
        <dbReference type="EMBL" id="OAG06850.1"/>
    </source>
</evidence>
<evidence type="ECO:0000313" key="3">
    <source>
        <dbReference type="Proteomes" id="UP000077069"/>
    </source>
</evidence>
<dbReference type="AlphaFoldDB" id="A0A177CJ56"/>
<accession>A0A177CJ56</accession>
<evidence type="ECO:0000259" key="1">
    <source>
        <dbReference type="Pfam" id="PF26013"/>
    </source>
</evidence>
<organism evidence="2 3">
    <name type="scientific">Paraphaeosphaeria sporulosa</name>
    <dbReference type="NCBI Taxonomy" id="1460663"/>
    <lineage>
        <taxon>Eukaryota</taxon>
        <taxon>Fungi</taxon>
        <taxon>Dikarya</taxon>
        <taxon>Ascomycota</taxon>
        <taxon>Pezizomycotina</taxon>
        <taxon>Dothideomycetes</taxon>
        <taxon>Pleosporomycetidae</taxon>
        <taxon>Pleosporales</taxon>
        <taxon>Massarineae</taxon>
        <taxon>Didymosphaeriaceae</taxon>
        <taxon>Paraphaeosphaeria</taxon>
    </lineage>
</organism>
<dbReference type="PANTHER" id="PTHR39601:SF1">
    <property type="entry name" value="CHORIOGENIN HMINOR"/>
    <property type="match status" value="1"/>
</dbReference>
<sequence length="249" mass="28227">MRRVERWAGLTRTVSNWDGLRRDPELWDEDGDCLVHLYAVGQSRRGPSFCVPFQLLKHRNCGSMFSLCFAQTTKNTVSNNTSSNVKQLPSKASLRIELYIPAPEDTSREASFQWHIATRNFFAFISGKPLVGSHLGQAMIDLQERMCLFRSGRVDNHQDFLDYVEAQGYRDFVGFPDYALAMLYYAEHYKIRDAWIDAFAHCVGMNEKLVLSPEFPVSTSTVGGQRLNSSDFGTARPGSCSNLNSRTVF</sequence>
<dbReference type="InParanoid" id="A0A177CJ56"/>